<dbReference type="InterPro" id="IPR000868">
    <property type="entry name" value="Isochorismatase-like_dom"/>
</dbReference>
<keyword evidence="1 3" id="KW-0378">Hydrolase</keyword>
<evidence type="ECO:0000313" key="4">
    <source>
        <dbReference type="Proteomes" id="UP000582981"/>
    </source>
</evidence>
<dbReference type="InterPro" id="IPR036380">
    <property type="entry name" value="Isochorismatase-like_sf"/>
</dbReference>
<proteinExistence type="predicted"/>
<dbReference type="Gene3D" id="3.40.50.850">
    <property type="entry name" value="Isochorismatase-like"/>
    <property type="match status" value="1"/>
</dbReference>
<dbReference type="Pfam" id="PF00857">
    <property type="entry name" value="Isochorismatase"/>
    <property type="match status" value="1"/>
</dbReference>
<evidence type="ECO:0000259" key="2">
    <source>
        <dbReference type="Pfam" id="PF00857"/>
    </source>
</evidence>
<evidence type="ECO:0000256" key="1">
    <source>
        <dbReference type="ARBA" id="ARBA00022801"/>
    </source>
</evidence>
<dbReference type="Proteomes" id="UP000582981">
    <property type="component" value="Unassembled WGS sequence"/>
</dbReference>
<accession>A0A7Y7WBE0</accession>
<sequence>MSLTLDPRTCALVIIDLQQGIMAMPVAPHTSQAVAERAARLGEHLTQAGGLVVAVRVGFASDYADKLNQPVDMPMAVPPGGLPEDWALLTPAIAALNAPVQITKCSWSAFYGTELDLQLRRRGITTVIVCGIASNSGVESTARDAWHHNYAVVIAEDACAGLGEDTHRFSMEKVMPRIARVRSTQALIEALPIRC</sequence>
<dbReference type="SUPFAM" id="SSF52499">
    <property type="entry name" value="Isochorismatase-like hydrolases"/>
    <property type="match status" value="1"/>
</dbReference>
<reference evidence="3 4" key="1">
    <citation type="submission" date="2020-04" db="EMBL/GenBank/DDBJ databases">
        <title>Molecular characterization of pseudomonads from Agaricus bisporus reveal novel blotch 2 pathogens in Western Europe.</title>
        <authorList>
            <person name="Taparia T."/>
            <person name="Krijger M."/>
            <person name="Haynes E."/>
            <person name="Elpinstone J.G."/>
            <person name="Noble R."/>
            <person name="Van Der Wolf J."/>
        </authorList>
    </citation>
    <scope>NUCLEOTIDE SEQUENCE [LARGE SCALE GENOMIC DNA]</scope>
    <source>
        <strain evidence="3 4">F1001</strain>
    </source>
</reference>
<dbReference type="PANTHER" id="PTHR43540">
    <property type="entry name" value="PEROXYUREIDOACRYLATE/UREIDOACRYLATE AMIDOHYDROLASE-RELATED"/>
    <property type="match status" value="1"/>
</dbReference>
<organism evidence="3 4">
    <name type="scientific">Pseudomonas gingeri</name>
    <dbReference type="NCBI Taxonomy" id="117681"/>
    <lineage>
        <taxon>Bacteria</taxon>
        <taxon>Pseudomonadati</taxon>
        <taxon>Pseudomonadota</taxon>
        <taxon>Gammaproteobacteria</taxon>
        <taxon>Pseudomonadales</taxon>
        <taxon>Pseudomonadaceae</taxon>
        <taxon>Pseudomonas</taxon>
    </lineage>
</organism>
<dbReference type="InterPro" id="IPR050272">
    <property type="entry name" value="Isochorismatase-like_hydrls"/>
</dbReference>
<dbReference type="CDD" id="cd00431">
    <property type="entry name" value="cysteine_hydrolases"/>
    <property type="match status" value="1"/>
</dbReference>
<dbReference type="RefSeq" id="WP_177143672.1">
    <property type="nucleotide sequence ID" value="NZ_JACAPU010000011.1"/>
</dbReference>
<feature type="domain" description="Isochorismatase-like" evidence="2">
    <location>
        <begin position="10"/>
        <end position="185"/>
    </location>
</feature>
<name>A0A7Y7WBE0_9PSED</name>
<dbReference type="AlphaFoldDB" id="A0A7Y7WBE0"/>
<protein>
    <submittedName>
        <fullName evidence="3">Hydrolase</fullName>
    </submittedName>
</protein>
<evidence type="ECO:0000313" key="3">
    <source>
        <dbReference type="EMBL" id="NWB46280.1"/>
    </source>
</evidence>
<dbReference type="NCBIfam" id="NF008517">
    <property type="entry name" value="PRK11440.1"/>
    <property type="match status" value="1"/>
</dbReference>
<dbReference type="GO" id="GO:0016787">
    <property type="term" value="F:hydrolase activity"/>
    <property type="evidence" value="ECO:0007669"/>
    <property type="project" value="UniProtKB-KW"/>
</dbReference>
<dbReference type="PANTHER" id="PTHR43540:SF7">
    <property type="entry name" value="ISOCHORISMATASE FAMILY PROTEIN YECD"/>
    <property type="match status" value="1"/>
</dbReference>
<gene>
    <name evidence="3" type="ORF">HX829_07225</name>
</gene>
<dbReference type="EMBL" id="JACAPU010000011">
    <property type="protein sequence ID" value="NWB46280.1"/>
    <property type="molecule type" value="Genomic_DNA"/>
</dbReference>
<comment type="caution">
    <text evidence="3">The sequence shown here is derived from an EMBL/GenBank/DDBJ whole genome shotgun (WGS) entry which is preliminary data.</text>
</comment>